<proteinExistence type="predicted"/>
<dbReference type="InterPro" id="IPR035919">
    <property type="entry name" value="EAL_sf"/>
</dbReference>
<reference evidence="5 6" key="1">
    <citation type="submission" date="2016-11" db="EMBL/GenBank/DDBJ databases">
        <authorList>
            <person name="Kadnikov V."/>
            <person name="Nazina T."/>
        </authorList>
    </citation>
    <scope>NUCLEOTIDE SEQUENCE [LARGE SCALE GENOMIC DNA]</scope>
    <source>
        <strain evidence="5 6">1017</strain>
    </source>
</reference>
<dbReference type="SMART" id="SM00052">
    <property type="entry name" value="EAL"/>
    <property type="match status" value="1"/>
</dbReference>
<dbReference type="SMART" id="SM00091">
    <property type="entry name" value="PAS"/>
    <property type="match status" value="1"/>
</dbReference>
<protein>
    <submittedName>
        <fullName evidence="5">Diguanylate cyclase/phosphodiesterase (GGDEF &amp; EAL domains) with PAS/PAC sensor(S)</fullName>
    </submittedName>
</protein>
<dbReference type="SMART" id="SM00267">
    <property type="entry name" value="GGDEF"/>
    <property type="match status" value="1"/>
</dbReference>
<dbReference type="Gene3D" id="3.20.20.450">
    <property type="entry name" value="EAL domain"/>
    <property type="match status" value="1"/>
</dbReference>
<dbReference type="InterPro" id="IPR001633">
    <property type="entry name" value="EAL_dom"/>
</dbReference>
<comment type="caution">
    <text evidence="5">The sequence shown here is derived from an EMBL/GenBank/DDBJ whole genome shotgun (WGS) entry which is preliminary data.</text>
</comment>
<dbReference type="Proteomes" id="UP000186030">
    <property type="component" value="Unassembled WGS sequence"/>
</dbReference>
<reference evidence="6" key="2">
    <citation type="submission" date="2017-01" db="EMBL/GenBank/DDBJ databases">
        <title>Genome sequencing and annotation of Geobacillus sp. 1017, a Hydrocarbon-Oxidizing Thermophilic Bacterium Isolated from a Heavy Oil Reservoir (China).</title>
        <authorList>
            <person name="Kadnikov V.V."/>
            <person name="Mardanov A.V."/>
            <person name="Poltaraus A.B."/>
            <person name="Sokolova D.S."/>
            <person name="Semenova E.M."/>
            <person name="Ravin N.V."/>
            <person name="Tourova T.P."/>
            <person name="Nazina T.N."/>
        </authorList>
    </citation>
    <scope>NUCLEOTIDE SEQUENCE [LARGE SCALE GENOMIC DNA]</scope>
    <source>
        <strain evidence="6">1017</strain>
    </source>
</reference>
<dbReference type="PROSITE" id="PS50112">
    <property type="entry name" value="PAS"/>
    <property type="match status" value="1"/>
</dbReference>
<sequence length="571" mass="66000">MFPFSGELKDLESKLLHTLREFESIQKALDESTIVAITDHTGKITYVNEAFCRISQYSREELIGNTHRIVNSGYHSREFFKHMWKTIGKGKVWRGEIKNKAKDGSYYWVQSTIVPFLDERGKPYQYVSIRTDITRLKQYEEQIKHMVNHDDLTGLPNRRFLREQFPKLLKETKEEERLLAVYFIDLARFKNINDSLGHSVGDEVLRQMAARFRTALDQKLFLTRVGGDEFVAVAPRVNYQSILAYLRTIQQTLARPLMIEGREFVLSANIGISVFPFDGQDLNTLLGNADMAMYHAKEKGKFYQFYHQTINQRLVRETVLESHLHRAIERDELMLYYQPQYDLSTGKLIRLEALIRWYNSELGWVRPDQFIPLAEKIGLMPKLDEWVLSTACRHRKMWKQRGGFEVDLSINLSASHFQIPGMAKRLLSIIESNGDDPCRWEFEVTEHIMMQDSAVVYENVSQLKEAGVKLAIDDFGVGYSSLGYIKKLKVDRLKIDRSFIKNLPQSADDQAIVAAVITMAHQLSMDVVAEGIENEKQIQILKEMGCNGGQGYFWRQPVSEAEIGSLLQCNE</sequence>
<evidence type="ECO:0000259" key="2">
    <source>
        <dbReference type="PROSITE" id="PS50113"/>
    </source>
</evidence>
<dbReference type="InterPro" id="IPR000160">
    <property type="entry name" value="GGDEF_dom"/>
</dbReference>
<evidence type="ECO:0000313" key="6">
    <source>
        <dbReference type="Proteomes" id="UP000186030"/>
    </source>
</evidence>
<dbReference type="Pfam" id="PF00990">
    <property type="entry name" value="GGDEF"/>
    <property type="match status" value="1"/>
</dbReference>
<feature type="domain" description="GGDEF" evidence="4">
    <location>
        <begin position="177"/>
        <end position="309"/>
    </location>
</feature>
<dbReference type="InterPro" id="IPR000014">
    <property type="entry name" value="PAS"/>
</dbReference>
<dbReference type="InterPro" id="IPR035965">
    <property type="entry name" value="PAS-like_dom_sf"/>
</dbReference>
<dbReference type="CDD" id="cd01948">
    <property type="entry name" value="EAL"/>
    <property type="match status" value="1"/>
</dbReference>
<dbReference type="NCBIfam" id="TIGR00229">
    <property type="entry name" value="sensory_box"/>
    <property type="match status" value="1"/>
</dbReference>
<dbReference type="InterPro" id="IPR029787">
    <property type="entry name" value="Nucleotide_cyclase"/>
</dbReference>
<dbReference type="EMBL" id="MQMG01000006">
    <property type="protein sequence ID" value="OKO95786.1"/>
    <property type="molecule type" value="Genomic_DNA"/>
</dbReference>
<dbReference type="SMART" id="SM00086">
    <property type="entry name" value="PAC"/>
    <property type="match status" value="1"/>
</dbReference>
<dbReference type="PANTHER" id="PTHR44757">
    <property type="entry name" value="DIGUANYLATE CYCLASE DGCP"/>
    <property type="match status" value="1"/>
</dbReference>
<dbReference type="SUPFAM" id="SSF141868">
    <property type="entry name" value="EAL domain-like"/>
    <property type="match status" value="1"/>
</dbReference>
<accession>A0A1Q5T6C5</accession>
<dbReference type="InterPro" id="IPR001610">
    <property type="entry name" value="PAC"/>
</dbReference>
<evidence type="ECO:0000259" key="4">
    <source>
        <dbReference type="PROSITE" id="PS50887"/>
    </source>
</evidence>
<dbReference type="PROSITE" id="PS50113">
    <property type="entry name" value="PAC"/>
    <property type="match status" value="1"/>
</dbReference>
<dbReference type="InterPro" id="IPR052155">
    <property type="entry name" value="Biofilm_reg_signaling"/>
</dbReference>
<dbReference type="Pfam" id="PF13426">
    <property type="entry name" value="PAS_9"/>
    <property type="match status" value="1"/>
</dbReference>
<dbReference type="InterPro" id="IPR043128">
    <property type="entry name" value="Rev_trsase/Diguanyl_cyclase"/>
</dbReference>
<evidence type="ECO:0000259" key="3">
    <source>
        <dbReference type="PROSITE" id="PS50883"/>
    </source>
</evidence>
<feature type="domain" description="PAC" evidence="2">
    <location>
        <begin position="93"/>
        <end position="145"/>
    </location>
</feature>
<dbReference type="PANTHER" id="PTHR44757:SF2">
    <property type="entry name" value="BIOFILM ARCHITECTURE MAINTENANCE PROTEIN MBAA"/>
    <property type="match status" value="1"/>
</dbReference>
<gene>
    <name evidence="5" type="ORF">BRO54_0776</name>
</gene>
<evidence type="ECO:0000259" key="1">
    <source>
        <dbReference type="PROSITE" id="PS50112"/>
    </source>
</evidence>
<dbReference type="SUPFAM" id="SSF55785">
    <property type="entry name" value="PYP-like sensor domain (PAS domain)"/>
    <property type="match status" value="1"/>
</dbReference>
<dbReference type="SUPFAM" id="SSF55073">
    <property type="entry name" value="Nucleotide cyclase"/>
    <property type="match status" value="1"/>
</dbReference>
<name>A0A1Q5T6C5_9BACL</name>
<dbReference type="CDD" id="cd00130">
    <property type="entry name" value="PAS"/>
    <property type="match status" value="1"/>
</dbReference>
<dbReference type="Gene3D" id="3.30.70.270">
    <property type="match status" value="1"/>
</dbReference>
<dbReference type="PROSITE" id="PS50887">
    <property type="entry name" value="GGDEF"/>
    <property type="match status" value="1"/>
</dbReference>
<dbReference type="Pfam" id="PF00563">
    <property type="entry name" value="EAL"/>
    <property type="match status" value="1"/>
</dbReference>
<dbReference type="NCBIfam" id="TIGR00254">
    <property type="entry name" value="GGDEF"/>
    <property type="match status" value="1"/>
</dbReference>
<dbReference type="Gene3D" id="3.30.450.20">
    <property type="entry name" value="PAS domain"/>
    <property type="match status" value="1"/>
</dbReference>
<dbReference type="InterPro" id="IPR000700">
    <property type="entry name" value="PAS-assoc_C"/>
</dbReference>
<feature type="domain" description="PAS" evidence="1">
    <location>
        <begin position="21"/>
        <end position="66"/>
    </location>
</feature>
<feature type="domain" description="EAL" evidence="3">
    <location>
        <begin position="317"/>
        <end position="571"/>
    </location>
</feature>
<dbReference type="PROSITE" id="PS50883">
    <property type="entry name" value="EAL"/>
    <property type="match status" value="1"/>
</dbReference>
<evidence type="ECO:0000313" key="5">
    <source>
        <dbReference type="EMBL" id="OKO95786.1"/>
    </source>
</evidence>
<dbReference type="AlphaFoldDB" id="A0A1Q5T6C5"/>
<dbReference type="CDD" id="cd01949">
    <property type="entry name" value="GGDEF"/>
    <property type="match status" value="1"/>
</dbReference>
<organism evidence="5 6">
    <name type="scientific">Geobacillus proteiniphilus</name>
    <dbReference type="NCBI Taxonomy" id="860353"/>
    <lineage>
        <taxon>Bacteria</taxon>
        <taxon>Bacillati</taxon>
        <taxon>Bacillota</taxon>
        <taxon>Bacilli</taxon>
        <taxon>Bacillales</taxon>
        <taxon>Anoxybacillaceae</taxon>
        <taxon>Geobacillus</taxon>
    </lineage>
</organism>